<evidence type="ECO:0000313" key="1">
    <source>
        <dbReference type="EMBL" id="JAH31809.1"/>
    </source>
</evidence>
<reference evidence="1" key="2">
    <citation type="journal article" date="2015" name="Fish Shellfish Immunol.">
        <title>Early steps in the European eel (Anguilla anguilla)-Vibrio vulnificus interaction in the gills: Role of the RtxA13 toxin.</title>
        <authorList>
            <person name="Callol A."/>
            <person name="Pajuelo D."/>
            <person name="Ebbesson L."/>
            <person name="Teles M."/>
            <person name="MacKenzie S."/>
            <person name="Amaro C."/>
        </authorList>
    </citation>
    <scope>NUCLEOTIDE SEQUENCE</scope>
</reference>
<dbReference type="AlphaFoldDB" id="A0A0E9RRQ5"/>
<dbReference type="EMBL" id="GBXM01076768">
    <property type="protein sequence ID" value="JAH31809.1"/>
    <property type="molecule type" value="Transcribed_RNA"/>
</dbReference>
<proteinExistence type="predicted"/>
<sequence>MSENAVRYLKLALTSHKSVTDTCNVNLVRLLKCLRHNTLISTKQAQKTNRLGDLAPSSVTVGFR</sequence>
<accession>A0A0E9RRQ5</accession>
<name>A0A0E9RRQ5_ANGAN</name>
<protein>
    <submittedName>
        <fullName evidence="1">Uncharacterized protein</fullName>
    </submittedName>
</protein>
<organism evidence="1">
    <name type="scientific">Anguilla anguilla</name>
    <name type="common">European freshwater eel</name>
    <name type="synonym">Muraena anguilla</name>
    <dbReference type="NCBI Taxonomy" id="7936"/>
    <lineage>
        <taxon>Eukaryota</taxon>
        <taxon>Metazoa</taxon>
        <taxon>Chordata</taxon>
        <taxon>Craniata</taxon>
        <taxon>Vertebrata</taxon>
        <taxon>Euteleostomi</taxon>
        <taxon>Actinopterygii</taxon>
        <taxon>Neopterygii</taxon>
        <taxon>Teleostei</taxon>
        <taxon>Anguilliformes</taxon>
        <taxon>Anguillidae</taxon>
        <taxon>Anguilla</taxon>
    </lineage>
</organism>
<reference evidence="1" key="1">
    <citation type="submission" date="2014-11" db="EMBL/GenBank/DDBJ databases">
        <authorList>
            <person name="Amaro Gonzalez C."/>
        </authorList>
    </citation>
    <scope>NUCLEOTIDE SEQUENCE</scope>
</reference>
<dbReference type="EMBL" id="GBXM01085286">
    <property type="protein sequence ID" value="JAH23291.1"/>
    <property type="molecule type" value="Transcribed_RNA"/>
</dbReference>